<dbReference type="GO" id="GO:0004252">
    <property type="term" value="F:serine-type endopeptidase activity"/>
    <property type="evidence" value="ECO:0007669"/>
    <property type="project" value="InterPro"/>
</dbReference>
<dbReference type="GO" id="GO:0016020">
    <property type="term" value="C:membrane"/>
    <property type="evidence" value="ECO:0007669"/>
    <property type="project" value="UniProtKB-SubCell"/>
</dbReference>
<dbReference type="InterPro" id="IPR035952">
    <property type="entry name" value="Rhomboid-like_sf"/>
</dbReference>
<name>A0A1G5ERJ7_9GAMM</name>
<evidence type="ECO:0000256" key="5">
    <source>
        <dbReference type="ARBA" id="ARBA00022989"/>
    </source>
</evidence>
<dbReference type="PANTHER" id="PTHR43731">
    <property type="entry name" value="RHOMBOID PROTEASE"/>
    <property type="match status" value="1"/>
</dbReference>
<evidence type="ECO:0000256" key="6">
    <source>
        <dbReference type="ARBA" id="ARBA00023136"/>
    </source>
</evidence>
<feature type="transmembrane region" description="Helical" evidence="7">
    <location>
        <begin position="276"/>
        <end position="296"/>
    </location>
</feature>
<evidence type="ECO:0000259" key="8">
    <source>
        <dbReference type="Pfam" id="PF01694"/>
    </source>
</evidence>
<keyword evidence="9" id="KW-0645">Protease</keyword>
<feature type="domain" description="Peptidase S54 rhomboid" evidence="8">
    <location>
        <begin position="153"/>
        <end position="297"/>
    </location>
</feature>
<evidence type="ECO:0000313" key="10">
    <source>
        <dbReference type="Proteomes" id="UP000183104"/>
    </source>
</evidence>
<proteinExistence type="inferred from homology"/>
<protein>
    <submittedName>
        <fullName evidence="9">Membrane associated serine protease, rhomboid family</fullName>
    </submittedName>
</protein>
<dbReference type="InterPro" id="IPR011990">
    <property type="entry name" value="TPR-like_helical_dom_sf"/>
</dbReference>
<dbReference type="InterPro" id="IPR050925">
    <property type="entry name" value="Rhomboid_protease_S54"/>
</dbReference>
<keyword evidence="10" id="KW-1185">Reference proteome</keyword>
<dbReference type="GO" id="GO:0006508">
    <property type="term" value="P:proteolysis"/>
    <property type="evidence" value="ECO:0007669"/>
    <property type="project" value="UniProtKB-KW"/>
</dbReference>
<evidence type="ECO:0000256" key="2">
    <source>
        <dbReference type="ARBA" id="ARBA00009045"/>
    </source>
</evidence>
<evidence type="ECO:0000256" key="7">
    <source>
        <dbReference type="SAM" id="Phobius"/>
    </source>
</evidence>
<evidence type="ECO:0000313" key="9">
    <source>
        <dbReference type="EMBL" id="SCY29599.1"/>
    </source>
</evidence>
<dbReference type="PANTHER" id="PTHR43731:SF14">
    <property type="entry name" value="PRESENILIN-ASSOCIATED RHOMBOID-LIKE PROTEIN, MITOCHONDRIAL"/>
    <property type="match status" value="1"/>
</dbReference>
<feature type="transmembrane region" description="Helical" evidence="7">
    <location>
        <begin position="245"/>
        <end position="264"/>
    </location>
</feature>
<dbReference type="Pfam" id="PF13174">
    <property type="entry name" value="TPR_6"/>
    <property type="match status" value="1"/>
</dbReference>
<comment type="similarity">
    <text evidence="2">Belongs to the peptidase S54 family.</text>
</comment>
<reference evidence="10" key="1">
    <citation type="submission" date="2016-10" db="EMBL/GenBank/DDBJ databases">
        <authorList>
            <person name="Varghese N."/>
        </authorList>
    </citation>
    <scope>NUCLEOTIDE SEQUENCE [LARGE SCALE GENOMIC DNA]</scope>
    <source>
        <strain evidence="10">HL 19</strain>
    </source>
</reference>
<comment type="subcellular location">
    <subcellularLocation>
        <location evidence="1">Membrane</location>
        <topology evidence="1">Multi-pass membrane protein</topology>
    </subcellularLocation>
</comment>
<gene>
    <name evidence="9" type="ORF">SAMN05661077_1747</name>
</gene>
<keyword evidence="5 7" id="KW-1133">Transmembrane helix</keyword>
<feature type="transmembrane region" description="Helical" evidence="7">
    <location>
        <begin position="12"/>
        <end position="33"/>
    </location>
</feature>
<evidence type="ECO:0000256" key="3">
    <source>
        <dbReference type="ARBA" id="ARBA00022692"/>
    </source>
</evidence>
<dbReference type="Pfam" id="PF01694">
    <property type="entry name" value="Rhomboid"/>
    <property type="match status" value="1"/>
</dbReference>
<keyword evidence="6 7" id="KW-0472">Membrane</keyword>
<dbReference type="OrthoDB" id="9814037at2"/>
<keyword evidence="4" id="KW-0378">Hydrolase</keyword>
<dbReference type="InterPro" id="IPR019734">
    <property type="entry name" value="TPR_rpt"/>
</dbReference>
<keyword evidence="3 7" id="KW-0812">Transmembrane</keyword>
<sequence length="496" mass="55394">MLFLPLARKPDWRHPPVVTLLLVAVNVAVFFLLQTDDHRQYHAAQEFYLGSPLPELELPRYAEFLKEQGRYGRAREVREAVEEGREARAWALWELQGDGRFLERLHGGGVVRPEDPGHAEWRRARAEFEERLEAVTAQRWGFKPAQPAAEDALVHMFLHGGIGHLVGNMVFLVLVGYVVEAVVGRLLFLGVYLLGGLLATAAFAAVYSHSAVPLVGASGAISGLMGAYVVLFGRRRIPFFYSLGFYFDFARAPAILLLPVWVGLEAYQLLFGGVSQVAYVAHIGGLVGGALLGAVLHGTGRVDLEFLDRDEQEERDTADLEQGLEHLGKLELDAARACFAALLERRPGHREALAKLYTVARYQPHSEEYHQMAHRIFALPENDPATLRFKRETFRDYVATAKPRTRFDPGQFVELASRFATGGYPEEAVPMVDALLRQGRVHPRLPRMLVVVARALTREGQRERARGYLQALVERFPDSEEALEAQELLGHPDPAG</sequence>
<organism evidence="9 10">
    <name type="scientific">Thiohalorhabdus denitrificans</name>
    <dbReference type="NCBI Taxonomy" id="381306"/>
    <lineage>
        <taxon>Bacteria</taxon>
        <taxon>Pseudomonadati</taxon>
        <taxon>Pseudomonadota</taxon>
        <taxon>Gammaproteobacteria</taxon>
        <taxon>Thiohalorhabdales</taxon>
        <taxon>Thiohalorhabdaceae</taxon>
        <taxon>Thiohalorhabdus</taxon>
    </lineage>
</organism>
<dbReference type="InterPro" id="IPR022764">
    <property type="entry name" value="Peptidase_S54_rhomboid_dom"/>
</dbReference>
<feature type="transmembrane region" description="Helical" evidence="7">
    <location>
        <begin position="186"/>
        <end position="208"/>
    </location>
</feature>
<feature type="transmembrane region" description="Helical" evidence="7">
    <location>
        <begin position="214"/>
        <end position="233"/>
    </location>
</feature>
<evidence type="ECO:0000256" key="1">
    <source>
        <dbReference type="ARBA" id="ARBA00004141"/>
    </source>
</evidence>
<dbReference type="AlphaFoldDB" id="A0A1G5ERJ7"/>
<accession>A0A1G5ERJ7</accession>
<dbReference type="Gene3D" id="1.20.1540.10">
    <property type="entry name" value="Rhomboid-like"/>
    <property type="match status" value="1"/>
</dbReference>
<dbReference type="Proteomes" id="UP000183104">
    <property type="component" value="Unassembled WGS sequence"/>
</dbReference>
<dbReference type="RefSeq" id="WP_054965087.1">
    <property type="nucleotide sequence ID" value="NZ_FMUN01000004.1"/>
</dbReference>
<evidence type="ECO:0000256" key="4">
    <source>
        <dbReference type="ARBA" id="ARBA00022801"/>
    </source>
</evidence>
<dbReference type="EMBL" id="FMUN01000004">
    <property type="protein sequence ID" value="SCY29599.1"/>
    <property type="molecule type" value="Genomic_DNA"/>
</dbReference>
<dbReference type="SUPFAM" id="SSF144091">
    <property type="entry name" value="Rhomboid-like"/>
    <property type="match status" value="1"/>
</dbReference>
<feature type="transmembrane region" description="Helical" evidence="7">
    <location>
        <begin position="156"/>
        <end position="179"/>
    </location>
</feature>
<dbReference type="Gene3D" id="1.25.40.10">
    <property type="entry name" value="Tetratricopeptide repeat domain"/>
    <property type="match status" value="1"/>
</dbReference>
<dbReference type="SUPFAM" id="SSF48452">
    <property type="entry name" value="TPR-like"/>
    <property type="match status" value="1"/>
</dbReference>